<feature type="transmembrane region" description="Helical" evidence="7">
    <location>
        <begin position="21"/>
        <end position="40"/>
    </location>
</feature>
<dbReference type="RefSeq" id="WP_266124688.1">
    <property type="nucleotide sequence ID" value="NZ_JAJHNU010000001.1"/>
</dbReference>
<evidence type="ECO:0000256" key="5">
    <source>
        <dbReference type="ARBA" id="ARBA00022764"/>
    </source>
</evidence>
<evidence type="ECO:0000256" key="2">
    <source>
        <dbReference type="ARBA" id="ARBA00005182"/>
    </source>
</evidence>
<accession>A0ABT8EES0</accession>
<evidence type="ECO:0000256" key="7">
    <source>
        <dbReference type="SAM" id="Phobius"/>
    </source>
</evidence>
<keyword evidence="4" id="KW-0732">Signal</keyword>
<protein>
    <recommendedName>
        <fullName evidence="8">AlgX/AlgJ SGNH hydrolase-like domain-containing protein</fullName>
    </recommendedName>
</protein>
<keyword evidence="7" id="KW-1133">Transmembrane helix</keyword>
<dbReference type="EMBL" id="JAJHNU010000001">
    <property type="protein sequence ID" value="MDN4119781.1"/>
    <property type="molecule type" value="Genomic_DNA"/>
</dbReference>
<keyword evidence="7" id="KW-0472">Membrane</keyword>
<organism evidence="9 10">
    <name type="scientific">Alcaligenes endophyticus</name>
    <dbReference type="NCBI Taxonomy" id="1929088"/>
    <lineage>
        <taxon>Bacteria</taxon>
        <taxon>Pseudomonadati</taxon>
        <taxon>Pseudomonadota</taxon>
        <taxon>Betaproteobacteria</taxon>
        <taxon>Burkholderiales</taxon>
        <taxon>Alcaligenaceae</taxon>
        <taxon>Alcaligenes</taxon>
    </lineage>
</organism>
<feature type="domain" description="AlgX/AlgJ SGNH hydrolase-like" evidence="8">
    <location>
        <begin position="97"/>
        <end position="368"/>
    </location>
</feature>
<gene>
    <name evidence="9" type="ORF">LMS43_00610</name>
</gene>
<reference evidence="9" key="1">
    <citation type="submission" date="2021-11" db="EMBL/GenBank/DDBJ databases">
        <title>Draft genome sequence of Alcaligenes endophyticus type strain CCUG 75668T.</title>
        <authorList>
            <person name="Salva-Serra F."/>
            <person name="Duran R.E."/>
            <person name="Seeger M."/>
            <person name="Moore E.R.B."/>
            <person name="Jaen-Luchoro D."/>
        </authorList>
    </citation>
    <scope>NUCLEOTIDE SEQUENCE</scope>
    <source>
        <strain evidence="9">CCUG 75668</strain>
    </source>
</reference>
<sequence length="390" mass="43691">MQQPDRSLVTLKQLGSIPWDLLVFICTLLVGLGILGGALWQGHFAPWWNKGTPNSLLTGQWTAEFSESVNDAPGLEVWARLHREGAYLLMGSYGPNVRAGCEDWLFLQEEIQAVSGEPQENIIQRLRAVKQIHTTLRKNNVQLYIVMVPDKSRVEKGQLCDLPRPRSYESRLEQWNRALSSEAVAVIDTTASLVAASKVAPAYWRLDTHWNQHGARHAANAVSDYLQAHQAIPNATLQTTIQVGASQPRKGDLIRLADLEHLPEQWLPPADTEQILNFQFTALQENGLSDEDLESQLFDEPQHADVVLVGTSFSRTADFGRFLSTALKTNVINLAEDGAGMLGPMKAFMQQSQEQGEWPVQLLWEIPERYIQTPIAESEQSWLETLLTLP</sequence>
<name>A0ABT8EES0_9BURK</name>
<keyword evidence="7" id="KW-0812">Transmembrane</keyword>
<comment type="pathway">
    <text evidence="2">Glycan biosynthesis; alginate biosynthesis.</text>
</comment>
<dbReference type="InterPro" id="IPR036514">
    <property type="entry name" value="SGNH_hydro_sf"/>
</dbReference>
<keyword evidence="6" id="KW-0016">Alginate biosynthesis</keyword>
<comment type="subcellular location">
    <subcellularLocation>
        <location evidence="1">Periplasm</location>
    </subcellularLocation>
</comment>
<keyword evidence="5" id="KW-0574">Periplasm</keyword>
<dbReference type="InterPro" id="IPR031811">
    <property type="entry name" value="ALGX/ALGJ_SGNH-like"/>
</dbReference>
<evidence type="ECO:0000256" key="4">
    <source>
        <dbReference type="ARBA" id="ARBA00022729"/>
    </source>
</evidence>
<evidence type="ECO:0000313" key="9">
    <source>
        <dbReference type="EMBL" id="MDN4119781.1"/>
    </source>
</evidence>
<comment type="caution">
    <text evidence="9">The sequence shown here is derived from an EMBL/GenBank/DDBJ whole genome shotgun (WGS) entry which is preliminary data.</text>
</comment>
<dbReference type="Proteomes" id="UP001168613">
    <property type="component" value="Unassembled WGS sequence"/>
</dbReference>
<keyword evidence="10" id="KW-1185">Reference proteome</keyword>
<evidence type="ECO:0000313" key="10">
    <source>
        <dbReference type="Proteomes" id="UP001168613"/>
    </source>
</evidence>
<keyword evidence="3" id="KW-0808">Transferase</keyword>
<evidence type="ECO:0000256" key="1">
    <source>
        <dbReference type="ARBA" id="ARBA00004418"/>
    </source>
</evidence>
<proteinExistence type="predicted"/>
<dbReference type="Pfam" id="PF16822">
    <property type="entry name" value="ALGX"/>
    <property type="match status" value="1"/>
</dbReference>
<evidence type="ECO:0000256" key="3">
    <source>
        <dbReference type="ARBA" id="ARBA00022679"/>
    </source>
</evidence>
<dbReference type="Gene3D" id="3.40.50.1110">
    <property type="entry name" value="SGNH hydrolase"/>
    <property type="match status" value="1"/>
</dbReference>
<evidence type="ECO:0000256" key="6">
    <source>
        <dbReference type="ARBA" id="ARBA00022841"/>
    </source>
</evidence>
<evidence type="ECO:0000259" key="8">
    <source>
        <dbReference type="Pfam" id="PF16822"/>
    </source>
</evidence>